<dbReference type="Proteomes" id="UP000762676">
    <property type="component" value="Unassembled WGS sequence"/>
</dbReference>
<comment type="caution">
    <text evidence="2">The sequence shown here is derived from an EMBL/GenBank/DDBJ whole genome shotgun (WGS) entry which is preliminary data.</text>
</comment>
<organism evidence="2 3">
    <name type="scientific">Elysia marginata</name>
    <dbReference type="NCBI Taxonomy" id="1093978"/>
    <lineage>
        <taxon>Eukaryota</taxon>
        <taxon>Metazoa</taxon>
        <taxon>Spiralia</taxon>
        <taxon>Lophotrochozoa</taxon>
        <taxon>Mollusca</taxon>
        <taxon>Gastropoda</taxon>
        <taxon>Heterobranchia</taxon>
        <taxon>Euthyneura</taxon>
        <taxon>Panpulmonata</taxon>
        <taxon>Sacoglossa</taxon>
        <taxon>Placobranchoidea</taxon>
        <taxon>Plakobranchidae</taxon>
        <taxon>Elysia</taxon>
    </lineage>
</organism>
<evidence type="ECO:0000313" key="3">
    <source>
        <dbReference type="Proteomes" id="UP000762676"/>
    </source>
</evidence>
<name>A0AAV4FWU6_9GAST</name>
<reference evidence="2 3" key="1">
    <citation type="journal article" date="2021" name="Elife">
        <title>Chloroplast acquisition without the gene transfer in kleptoplastic sea slugs, Plakobranchus ocellatus.</title>
        <authorList>
            <person name="Maeda T."/>
            <person name="Takahashi S."/>
            <person name="Yoshida T."/>
            <person name="Shimamura S."/>
            <person name="Takaki Y."/>
            <person name="Nagai Y."/>
            <person name="Toyoda A."/>
            <person name="Suzuki Y."/>
            <person name="Arimoto A."/>
            <person name="Ishii H."/>
            <person name="Satoh N."/>
            <person name="Nishiyama T."/>
            <person name="Hasebe M."/>
            <person name="Maruyama T."/>
            <person name="Minagawa J."/>
            <person name="Obokata J."/>
            <person name="Shigenobu S."/>
        </authorList>
    </citation>
    <scope>NUCLEOTIDE SEQUENCE [LARGE SCALE GENOMIC DNA]</scope>
</reference>
<accession>A0AAV4FWU6</accession>
<keyword evidence="3" id="KW-1185">Reference proteome</keyword>
<dbReference type="EMBL" id="BMAT01000942">
    <property type="protein sequence ID" value="GFR76761.1"/>
    <property type="molecule type" value="Genomic_DNA"/>
</dbReference>
<sequence length="121" mass="12888">MGPVALMDDQTGSWSQRYGNSLESTHPLQPAGPVVAQSRPEQPAQSSDYLAQPGLVEYPTIYPAAVSKETMLFVGLVGHGHGPGCMLSRSWPNTSRVQLGDLLKPLLSTSLTVMLQGQLGV</sequence>
<protein>
    <submittedName>
        <fullName evidence="2">Uncharacterized protein</fullName>
    </submittedName>
</protein>
<feature type="region of interest" description="Disordered" evidence="1">
    <location>
        <begin position="1"/>
        <end position="50"/>
    </location>
</feature>
<feature type="compositionally biased region" description="Polar residues" evidence="1">
    <location>
        <begin position="10"/>
        <end position="27"/>
    </location>
</feature>
<proteinExistence type="predicted"/>
<feature type="compositionally biased region" description="Polar residues" evidence="1">
    <location>
        <begin position="39"/>
        <end position="49"/>
    </location>
</feature>
<dbReference type="AlphaFoldDB" id="A0AAV4FWU6"/>
<gene>
    <name evidence="2" type="ORF">ElyMa_000490700</name>
</gene>
<evidence type="ECO:0000313" key="2">
    <source>
        <dbReference type="EMBL" id="GFR76761.1"/>
    </source>
</evidence>
<evidence type="ECO:0000256" key="1">
    <source>
        <dbReference type="SAM" id="MobiDB-lite"/>
    </source>
</evidence>